<dbReference type="PANTHER" id="PTHR43156">
    <property type="entry name" value="STAGE II SPORULATION PROTEIN E-RELATED"/>
    <property type="match status" value="1"/>
</dbReference>
<keyword evidence="2" id="KW-0812">Transmembrane</keyword>
<sequence>MRRARNVLGRVPHTAPLVLLVGGALADAFGPRPYFGLPLLSCAPLLASMVSTFRVCALYALAACGTAAGMAVAAHREPTAVVTDVLAVLLVGLVGLWIKWFVDRQQDDLTAVQDVAEAAQRAVLPAPPESVGPVTIADRYVAAQVGAAIGGDLYALQETPFGIRAIIGDVRGKGLRAVSAVSVVVGAFREAAEHMPTLHELAERLDRALDREGGRRQDTLDDIEGFVTALLVEIPPGGGSVTLLNRGHPPPYLVREGQVTCLEPAHPELPLSTGLGRPARRVAETLPFAPGDALVLVTDGVTEARDARGVFFDATRDLAGITPRHPCELADALIAAVTHWTGGQRQDDLAVLVLLHEEPGREGPETA</sequence>
<evidence type="ECO:0000256" key="2">
    <source>
        <dbReference type="SAM" id="Phobius"/>
    </source>
</evidence>
<dbReference type="OrthoDB" id="342342at2"/>
<dbReference type="EMBL" id="BJMM01000002">
    <property type="protein sequence ID" value="GEB47837.1"/>
    <property type="molecule type" value="Genomic_DNA"/>
</dbReference>
<proteinExistence type="predicted"/>
<feature type="transmembrane region" description="Helical" evidence="2">
    <location>
        <begin position="81"/>
        <end position="102"/>
    </location>
</feature>
<evidence type="ECO:0000259" key="3">
    <source>
        <dbReference type="SMART" id="SM00331"/>
    </source>
</evidence>
<keyword evidence="2" id="KW-0472">Membrane</keyword>
<feature type="transmembrane region" description="Helical" evidence="2">
    <location>
        <begin position="50"/>
        <end position="74"/>
    </location>
</feature>
<dbReference type="FunFam" id="3.60.40.10:FF:000058">
    <property type="entry name" value="Stage II sporulation protein E"/>
    <property type="match status" value="1"/>
</dbReference>
<keyword evidence="2" id="KW-1133">Transmembrane helix</keyword>
<gene>
    <name evidence="4" type="ORF">SCA03_03880</name>
</gene>
<evidence type="ECO:0000313" key="4">
    <source>
        <dbReference type="EMBL" id="GEB47837.1"/>
    </source>
</evidence>
<dbReference type="SMART" id="SM00331">
    <property type="entry name" value="PP2C_SIG"/>
    <property type="match status" value="1"/>
</dbReference>
<organism evidence="4 5">
    <name type="scientific">Streptomyces cacaoi</name>
    <dbReference type="NCBI Taxonomy" id="1898"/>
    <lineage>
        <taxon>Bacteria</taxon>
        <taxon>Bacillati</taxon>
        <taxon>Actinomycetota</taxon>
        <taxon>Actinomycetes</taxon>
        <taxon>Kitasatosporales</taxon>
        <taxon>Streptomycetaceae</taxon>
        <taxon>Streptomyces</taxon>
    </lineage>
</organism>
<feature type="domain" description="PPM-type phosphatase" evidence="3">
    <location>
        <begin position="134"/>
        <end position="356"/>
    </location>
</feature>
<name>A0A4Y3QT47_STRCI</name>
<keyword evidence="1" id="KW-0378">Hydrolase</keyword>
<reference evidence="4 5" key="1">
    <citation type="submission" date="2019-06" db="EMBL/GenBank/DDBJ databases">
        <title>Whole genome shotgun sequence of Streptomyces cacaoi subsp. cacaoi NBRC 12748.</title>
        <authorList>
            <person name="Hosoyama A."/>
            <person name="Uohara A."/>
            <person name="Ohji S."/>
            <person name="Ichikawa N."/>
        </authorList>
    </citation>
    <scope>NUCLEOTIDE SEQUENCE [LARGE SCALE GENOMIC DNA]</scope>
    <source>
        <strain evidence="4 5">NBRC 12748</strain>
    </source>
</reference>
<dbReference type="PANTHER" id="PTHR43156:SF2">
    <property type="entry name" value="STAGE II SPORULATION PROTEIN E"/>
    <property type="match status" value="1"/>
</dbReference>
<accession>A0A4Y3QT47</accession>
<dbReference type="GO" id="GO:0016791">
    <property type="term" value="F:phosphatase activity"/>
    <property type="evidence" value="ECO:0007669"/>
    <property type="project" value="TreeGrafter"/>
</dbReference>
<dbReference type="SUPFAM" id="SSF81606">
    <property type="entry name" value="PP2C-like"/>
    <property type="match status" value="1"/>
</dbReference>
<dbReference type="Proteomes" id="UP000319210">
    <property type="component" value="Unassembled WGS sequence"/>
</dbReference>
<dbReference type="Pfam" id="PF07228">
    <property type="entry name" value="SpoIIE"/>
    <property type="match status" value="1"/>
</dbReference>
<evidence type="ECO:0000256" key="1">
    <source>
        <dbReference type="ARBA" id="ARBA00022801"/>
    </source>
</evidence>
<protein>
    <submittedName>
        <fullName evidence="4">Membrane protein</fullName>
    </submittedName>
</protein>
<dbReference type="AlphaFoldDB" id="A0A4Y3QT47"/>
<dbReference type="InterPro" id="IPR036457">
    <property type="entry name" value="PPM-type-like_dom_sf"/>
</dbReference>
<dbReference type="InterPro" id="IPR052016">
    <property type="entry name" value="Bact_Sigma-Reg"/>
</dbReference>
<comment type="caution">
    <text evidence="4">The sequence shown here is derived from an EMBL/GenBank/DDBJ whole genome shotgun (WGS) entry which is preliminary data.</text>
</comment>
<dbReference type="Gene3D" id="3.60.40.10">
    <property type="entry name" value="PPM-type phosphatase domain"/>
    <property type="match status" value="1"/>
</dbReference>
<keyword evidence="5" id="KW-1185">Reference proteome</keyword>
<evidence type="ECO:0000313" key="5">
    <source>
        <dbReference type="Proteomes" id="UP000319210"/>
    </source>
</evidence>
<dbReference type="RefSeq" id="WP_086815249.1">
    <property type="nucleotide sequence ID" value="NZ_BJMM01000002.1"/>
</dbReference>
<dbReference type="InterPro" id="IPR001932">
    <property type="entry name" value="PPM-type_phosphatase-like_dom"/>
</dbReference>